<reference evidence="1" key="1">
    <citation type="journal article" date="2020" name="New Phytol.">
        <title>Comparative genomics reveals dynamic genome evolution in host specialist ectomycorrhizal fungi.</title>
        <authorList>
            <person name="Lofgren L.A."/>
            <person name="Nguyen N.H."/>
            <person name="Vilgalys R."/>
            <person name="Ruytinx J."/>
            <person name="Liao H.L."/>
            <person name="Branco S."/>
            <person name="Kuo A."/>
            <person name="LaButti K."/>
            <person name="Lipzen A."/>
            <person name="Andreopoulos W."/>
            <person name="Pangilinan J."/>
            <person name="Riley R."/>
            <person name="Hundley H."/>
            <person name="Na H."/>
            <person name="Barry K."/>
            <person name="Grigoriev I.V."/>
            <person name="Stajich J.E."/>
            <person name="Kennedy P.G."/>
        </authorList>
    </citation>
    <scope>NUCLEOTIDE SEQUENCE</scope>
    <source>
        <strain evidence="1">S12</strain>
    </source>
</reference>
<protein>
    <submittedName>
        <fullName evidence="1">Uncharacterized protein</fullName>
    </submittedName>
</protein>
<dbReference type="EMBL" id="JABBWE010000104">
    <property type="protein sequence ID" value="KAG1785753.1"/>
    <property type="molecule type" value="Genomic_DNA"/>
</dbReference>
<accession>A0A9P7AB44</accession>
<evidence type="ECO:0000313" key="1">
    <source>
        <dbReference type="EMBL" id="KAG1785753.1"/>
    </source>
</evidence>
<dbReference type="GeneID" id="64598222"/>
<name>A0A9P7AB44_9AGAM</name>
<dbReference type="AlphaFoldDB" id="A0A9P7AB44"/>
<dbReference type="RefSeq" id="XP_041153236.1">
    <property type="nucleotide sequence ID" value="XM_041304458.1"/>
</dbReference>
<proteinExistence type="predicted"/>
<sequence>MDGRMKMALVLVIPPSGAQISEMRSGYSMMTVPPLVGRSRYFCMRKDEKSIQGIIVDVGRKTSVKHANSTKDRTTSRTVRDLVTLFPMPFWKCFCDHGATIIKPVISSVFVSLARTS</sequence>
<comment type="caution">
    <text evidence="1">The sequence shown here is derived from an EMBL/GenBank/DDBJ whole genome shotgun (WGS) entry which is preliminary data.</text>
</comment>
<evidence type="ECO:0000313" key="2">
    <source>
        <dbReference type="Proteomes" id="UP000719766"/>
    </source>
</evidence>
<keyword evidence="2" id="KW-1185">Reference proteome</keyword>
<gene>
    <name evidence="1" type="ORF">HD556DRAFT_1420371</name>
</gene>
<dbReference type="Proteomes" id="UP000719766">
    <property type="component" value="Unassembled WGS sequence"/>
</dbReference>
<organism evidence="1 2">
    <name type="scientific">Suillus plorans</name>
    <dbReference type="NCBI Taxonomy" id="116603"/>
    <lineage>
        <taxon>Eukaryota</taxon>
        <taxon>Fungi</taxon>
        <taxon>Dikarya</taxon>
        <taxon>Basidiomycota</taxon>
        <taxon>Agaricomycotina</taxon>
        <taxon>Agaricomycetes</taxon>
        <taxon>Agaricomycetidae</taxon>
        <taxon>Boletales</taxon>
        <taxon>Suillineae</taxon>
        <taxon>Suillaceae</taxon>
        <taxon>Suillus</taxon>
    </lineage>
</organism>